<feature type="transmembrane region" description="Helical" evidence="6">
    <location>
        <begin position="32"/>
        <end position="53"/>
    </location>
</feature>
<dbReference type="KEGG" id="cbol:CGC65_24055"/>
<dbReference type="EMBL" id="QSHZ01000009">
    <property type="protein sequence ID" value="RHC56281.1"/>
    <property type="molecule type" value="Genomic_DNA"/>
</dbReference>
<evidence type="ECO:0000256" key="5">
    <source>
        <dbReference type="ARBA" id="ARBA00049660"/>
    </source>
</evidence>
<accession>A0A414AWI9</accession>
<feature type="transmembrane region" description="Helical" evidence="6">
    <location>
        <begin position="142"/>
        <end position="163"/>
    </location>
</feature>
<dbReference type="GO" id="GO:0015499">
    <property type="term" value="F:formate transmembrane transporter activity"/>
    <property type="evidence" value="ECO:0007669"/>
    <property type="project" value="TreeGrafter"/>
</dbReference>
<sequence>MGEHVKTFLDAFLAGIVIGIGGVVYLGVENRIAGSLLFTVGLYAIVLNQFALYTGKIGYALGRPLAYMAEMGVVWFGNLCGTFTTGTLVSFTRLKTARAAAGICAVKLEDSLSGILILAFFCGMLMYIAVDGYKSKGNPVILFLGVSVFILAGFEHCIANMFYFTVAGVWSLKALVYILVMTLGNSAGGMFIPFIRKVGQRT</sequence>
<reference evidence="9 10" key="1">
    <citation type="submission" date="2018-08" db="EMBL/GenBank/DDBJ databases">
        <title>A genome reference for cultivated species of the human gut microbiota.</title>
        <authorList>
            <person name="Zou Y."/>
            <person name="Xue W."/>
            <person name="Luo G."/>
        </authorList>
    </citation>
    <scope>NUCLEOTIDE SEQUENCE [LARGE SCALE GENOMIC DNA]</scope>
    <source>
        <strain evidence="7 10">AF14-18</strain>
        <strain evidence="8 9">AM35-14</strain>
    </source>
</reference>
<dbReference type="PANTHER" id="PTHR30520:SF6">
    <property type="entry name" value="FORMATE_NITRATE FAMILY TRANSPORTER (EUROFUNG)"/>
    <property type="match status" value="1"/>
</dbReference>
<evidence type="ECO:0000256" key="1">
    <source>
        <dbReference type="ARBA" id="ARBA00004141"/>
    </source>
</evidence>
<comment type="caution">
    <text evidence="8">The sequence shown here is derived from an EMBL/GenBank/DDBJ whole genome shotgun (WGS) entry which is preliminary data.</text>
</comment>
<evidence type="ECO:0000256" key="3">
    <source>
        <dbReference type="ARBA" id="ARBA00022989"/>
    </source>
</evidence>
<feature type="transmembrane region" description="Helical" evidence="6">
    <location>
        <begin position="7"/>
        <end position="26"/>
    </location>
</feature>
<dbReference type="InterPro" id="IPR000292">
    <property type="entry name" value="For/NO2_transpt"/>
</dbReference>
<keyword evidence="4 6" id="KW-0472">Membrane</keyword>
<organism evidence="8 9">
    <name type="scientific">Enterocloster bolteae</name>
    <dbReference type="NCBI Taxonomy" id="208479"/>
    <lineage>
        <taxon>Bacteria</taxon>
        <taxon>Bacillati</taxon>
        <taxon>Bacillota</taxon>
        <taxon>Clostridia</taxon>
        <taxon>Lachnospirales</taxon>
        <taxon>Lachnospiraceae</taxon>
        <taxon>Enterocloster</taxon>
    </lineage>
</organism>
<gene>
    <name evidence="8" type="ORF">DW839_09980</name>
    <name evidence="7" type="ORF">DWW02_09820</name>
</gene>
<dbReference type="Gene3D" id="1.20.1080.10">
    <property type="entry name" value="Glycerol uptake facilitator protein"/>
    <property type="match status" value="1"/>
</dbReference>
<evidence type="ECO:0000313" key="9">
    <source>
        <dbReference type="Proteomes" id="UP000283975"/>
    </source>
</evidence>
<evidence type="ECO:0000313" key="10">
    <source>
        <dbReference type="Proteomes" id="UP000284543"/>
    </source>
</evidence>
<proteinExistence type="inferred from homology"/>
<evidence type="ECO:0000313" key="7">
    <source>
        <dbReference type="EMBL" id="RGV76837.1"/>
    </source>
</evidence>
<keyword evidence="3 6" id="KW-1133">Transmembrane helix</keyword>
<dbReference type="Proteomes" id="UP000284543">
    <property type="component" value="Unassembled WGS sequence"/>
</dbReference>
<dbReference type="Proteomes" id="UP000283975">
    <property type="component" value="Unassembled WGS sequence"/>
</dbReference>
<keyword evidence="2 6" id="KW-0812">Transmembrane</keyword>
<comment type="similarity">
    <text evidence="5">Belongs to the FNT transporter (TC 1.A.16) family.</text>
</comment>
<feature type="transmembrane region" description="Helical" evidence="6">
    <location>
        <begin position="175"/>
        <end position="195"/>
    </location>
</feature>
<dbReference type="EMBL" id="QRZM01000003">
    <property type="protein sequence ID" value="RGV76837.1"/>
    <property type="molecule type" value="Genomic_DNA"/>
</dbReference>
<name>A0A414AWI9_9FIRM</name>
<dbReference type="InterPro" id="IPR023271">
    <property type="entry name" value="Aquaporin-like"/>
</dbReference>
<evidence type="ECO:0000313" key="8">
    <source>
        <dbReference type="EMBL" id="RHC56281.1"/>
    </source>
</evidence>
<dbReference type="GO" id="GO:0005886">
    <property type="term" value="C:plasma membrane"/>
    <property type="evidence" value="ECO:0007669"/>
    <property type="project" value="TreeGrafter"/>
</dbReference>
<feature type="transmembrane region" description="Helical" evidence="6">
    <location>
        <begin position="65"/>
        <end position="91"/>
    </location>
</feature>
<evidence type="ECO:0000256" key="2">
    <source>
        <dbReference type="ARBA" id="ARBA00022692"/>
    </source>
</evidence>
<dbReference type="RefSeq" id="WP_002568852.1">
    <property type="nucleotide sequence ID" value="NZ_BAABXO010000001.1"/>
</dbReference>
<feature type="transmembrane region" description="Helical" evidence="6">
    <location>
        <begin position="111"/>
        <end position="130"/>
    </location>
</feature>
<dbReference type="Pfam" id="PF01226">
    <property type="entry name" value="Form_Nir_trans"/>
    <property type="match status" value="1"/>
</dbReference>
<dbReference type="AlphaFoldDB" id="A0A414AWI9"/>
<comment type="subcellular location">
    <subcellularLocation>
        <location evidence="1">Membrane</location>
        <topology evidence="1">Multi-pass membrane protein</topology>
    </subcellularLocation>
</comment>
<evidence type="ECO:0000256" key="6">
    <source>
        <dbReference type="SAM" id="Phobius"/>
    </source>
</evidence>
<evidence type="ECO:0000256" key="4">
    <source>
        <dbReference type="ARBA" id="ARBA00023136"/>
    </source>
</evidence>
<protein>
    <submittedName>
        <fullName evidence="8">Formate/nitrite transporter family protein</fullName>
    </submittedName>
</protein>
<dbReference type="PANTHER" id="PTHR30520">
    <property type="entry name" value="FORMATE TRANSPORTER-RELATED"/>
    <property type="match status" value="1"/>
</dbReference>